<evidence type="ECO:0000313" key="7">
    <source>
        <dbReference type="EMBL" id="EWM28613.1"/>
    </source>
</evidence>
<dbReference type="GO" id="GO:0005506">
    <property type="term" value="F:iron ion binding"/>
    <property type="evidence" value="ECO:0007669"/>
    <property type="project" value="InterPro"/>
</dbReference>
<comment type="subcellular location">
    <subcellularLocation>
        <location evidence="1">Membrane</location>
    </subcellularLocation>
</comment>
<dbReference type="OrthoDB" id="408954at2759"/>
<protein>
    <submittedName>
        <fullName evidence="7">C-4 sterol methyl oxidase</fullName>
    </submittedName>
</protein>
<evidence type="ECO:0000256" key="5">
    <source>
        <dbReference type="SAM" id="Phobius"/>
    </source>
</evidence>
<evidence type="ECO:0000256" key="2">
    <source>
        <dbReference type="ARBA" id="ARBA00022692"/>
    </source>
</evidence>
<dbReference type="PANTHER" id="PTHR11863">
    <property type="entry name" value="STEROL DESATURASE"/>
    <property type="match status" value="1"/>
</dbReference>
<organism evidence="7 8">
    <name type="scientific">Nannochloropsis gaditana</name>
    <dbReference type="NCBI Taxonomy" id="72520"/>
    <lineage>
        <taxon>Eukaryota</taxon>
        <taxon>Sar</taxon>
        <taxon>Stramenopiles</taxon>
        <taxon>Ochrophyta</taxon>
        <taxon>Eustigmatophyceae</taxon>
        <taxon>Eustigmatales</taxon>
        <taxon>Monodopsidaceae</taxon>
        <taxon>Nannochloropsis</taxon>
    </lineage>
</organism>
<dbReference type="GO" id="GO:0008610">
    <property type="term" value="P:lipid biosynthetic process"/>
    <property type="evidence" value="ECO:0007669"/>
    <property type="project" value="InterPro"/>
</dbReference>
<keyword evidence="2 5" id="KW-0812">Transmembrane</keyword>
<keyword evidence="4 5" id="KW-0472">Membrane</keyword>
<dbReference type="Proteomes" id="UP000019335">
    <property type="component" value="Chromosome 4"/>
</dbReference>
<feature type="transmembrane region" description="Helical" evidence="5">
    <location>
        <begin position="116"/>
        <end position="138"/>
    </location>
</feature>
<evidence type="ECO:0000259" key="6">
    <source>
        <dbReference type="Pfam" id="PF04116"/>
    </source>
</evidence>
<dbReference type="AlphaFoldDB" id="W7TYR2"/>
<dbReference type="Pfam" id="PF04116">
    <property type="entry name" value="FA_hydroxylase"/>
    <property type="match status" value="1"/>
</dbReference>
<dbReference type="GO" id="GO:0016491">
    <property type="term" value="F:oxidoreductase activity"/>
    <property type="evidence" value="ECO:0007669"/>
    <property type="project" value="InterPro"/>
</dbReference>
<sequence length="300" mass="34404">MSHLLPLSPYAVAAFLIIFWGYLTLNAALYIVFYQCRCSETESWKIQTHNTRHINKRETGTIYGASSEGRKRQVTSISKLTSTVNNNTLISYALANLADVPWPWRRGVKGRAPQHALFATCNLMIASLFALLTAEGTVRGIGSQLKTGHPHVLGTREVIWWLLGESWLVVASLGWQSAWEYYWHRLMHYGPVYRRFHKHHHFYKAPAPFDDMYIAPLEALGYYFILYSPALVLPMHVLSFAVYLTLLGLCGILDHSGIDVRLPRVYDTRFHDIHHSYTNANFGFPFPFLDVLHGTYRKES</sequence>
<dbReference type="EMBL" id="AZIL01000279">
    <property type="protein sequence ID" value="EWM28613.1"/>
    <property type="molecule type" value="Genomic_DNA"/>
</dbReference>
<feature type="transmembrane region" description="Helical" evidence="5">
    <location>
        <begin position="158"/>
        <end position="182"/>
    </location>
</feature>
<dbReference type="GO" id="GO:0016020">
    <property type="term" value="C:membrane"/>
    <property type="evidence" value="ECO:0007669"/>
    <property type="project" value="UniProtKB-SubCell"/>
</dbReference>
<evidence type="ECO:0000256" key="4">
    <source>
        <dbReference type="ARBA" id="ARBA00023136"/>
    </source>
</evidence>
<evidence type="ECO:0000256" key="3">
    <source>
        <dbReference type="ARBA" id="ARBA00022989"/>
    </source>
</evidence>
<comment type="caution">
    <text evidence="7">The sequence shown here is derived from an EMBL/GenBank/DDBJ whole genome shotgun (WGS) entry which is preliminary data.</text>
</comment>
<keyword evidence="8" id="KW-1185">Reference proteome</keyword>
<feature type="transmembrane region" description="Helical" evidence="5">
    <location>
        <begin position="231"/>
        <end position="253"/>
    </location>
</feature>
<name>W7TYR2_9STRA</name>
<evidence type="ECO:0000256" key="1">
    <source>
        <dbReference type="ARBA" id="ARBA00004370"/>
    </source>
</evidence>
<accession>W7TYR2</accession>
<evidence type="ECO:0000313" key="8">
    <source>
        <dbReference type="Proteomes" id="UP000019335"/>
    </source>
</evidence>
<dbReference type="InterPro" id="IPR050307">
    <property type="entry name" value="Sterol_Desaturase_Related"/>
</dbReference>
<feature type="transmembrane region" description="Helical" evidence="5">
    <location>
        <begin position="12"/>
        <end position="33"/>
    </location>
</feature>
<feature type="domain" description="Fatty acid hydroxylase" evidence="6">
    <location>
        <begin position="171"/>
        <end position="295"/>
    </location>
</feature>
<proteinExistence type="predicted"/>
<gene>
    <name evidence="7" type="ORF">Naga_100009g30</name>
</gene>
<dbReference type="InterPro" id="IPR006694">
    <property type="entry name" value="Fatty_acid_hydroxylase"/>
</dbReference>
<keyword evidence="3 5" id="KW-1133">Transmembrane helix</keyword>
<reference evidence="7 8" key="1">
    <citation type="journal article" date="2014" name="Mol. Plant">
        <title>Chromosome Scale Genome Assembly and Transcriptome Profiling of Nannochloropsis gaditana in Nitrogen Depletion.</title>
        <authorList>
            <person name="Corteggiani Carpinelli E."/>
            <person name="Telatin A."/>
            <person name="Vitulo N."/>
            <person name="Forcato C."/>
            <person name="D'Angelo M."/>
            <person name="Schiavon R."/>
            <person name="Vezzi A."/>
            <person name="Giacometti G.M."/>
            <person name="Morosinotto T."/>
            <person name="Valle G."/>
        </authorList>
    </citation>
    <scope>NUCLEOTIDE SEQUENCE [LARGE SCALE GENOMIC DNA]</scope>
    <source>
        <strain evidence="7 8">B-31</strain>
    </source>
</reference>